<sequence>MREAGALMRVNHVGEICAQALYQSQALFSHSDALRQHFEKAAQEELDHLAWTAERVAELGTHTSHLAPLWWAGAFAWGSLAGLAGDKWSLGFVVETERQVEAHLASHLDRLPAGDGASRVIVDQMKREEAEHADAAQAAGALPLPAPIRGLMRMAARVMTTVAHHV</sequence>
<comment type="function">
    <text evidence="9">Catalyzes the hydroxylation of 2-nonaprenyl-3-methyl-6-methoxy-1,4-benzoquinol during ubiquinone biosynthesis.</text>
</comment>
<feature type="binding site" evidence="9">
    <location>
        <position position="132"/>
    </location>
    <ligand>
        <name>Fe cation</name>
        <dbReference type="ChEBI" id="CHEBI:24875"/>
        <label>2</label>
    </ligand>
</feature>
<dbReference type="GO" id="GO:0005886">
    <property type="term" value="C:plasma membrane"/>
    <property type="evidence" value="ECO:0007669"/>
    <property type="project" value="UniProtKB-SubCell"/>
</dbReference>
<feature type="binding site" evidence="9">
    <location>
        <position position="97"/>
    </location>
    <ligand>
        <name>Fe cation</name>
        <dbReference type="ChEBI" id="CHEBI:24875"/>
        <label>2</label>
    </ligand>
</feature>
<name>A0A4R3UJ58_ROSSA</name>
<reference evidence="10 11" key="1">
    <citation type="submission" date="2019-03" db="EMBL/GenBank/DDBJ databases">
        <title>Genomic Encyclopedia of Type Strains, Phase IV (KMG-IV): sequencing the most valuable type-strain genomes for metagenomic binning, comparative biology and taxonomic classification.</title>
        <authorList>
            <person name="Goeker M."/>
        </authorList>
    </citation>
    <scope>NUCLEOTIDE SEQUENCE [LARGE SCALE GENOMIC DNA]</scope>
    <source>
        <strain evidence="10 11">DSM 654</strain>
    </source>
</reference>
<dbReference type="InterPro" id="IPR009078">
    <property type="entry name" value="Ferritin-like_SF"/>
</dbReference>
<dbReference type="PANTHER" id="PTHR11237:SF4">
    <property type="entry name" value="5-DEMETHOXYUBIQUINONE HYDROXYLASE, MITOCHONDRIAL"/>
    <property type="match status" value="1"/>
</dbReference>
<dbReference type="EMBL" id="SMBU01000029">
    <property type="protein sequence ID" value="TCU90802.1"/>
    <property type="molecule type" value="Genomic_DNA"/>
</dbReference>
<proteinExistence type="inferred from homology"/>
<evidence type="ECO:0000256" key="8">
    <source>
        <dbReference type="ARBA" id="ARBA00023136"/>
    </source>
</evidence>
<dbReference type="GO" id="GO:0008682">
    <property type="term" value="F:3-demethoxyubiquinol 3-hydroxylase activity"/>
    <property type="evidence" value="ECO:0007669"/>
    <property type="project" value="UniProtKB-EC"/>
</dbReference>
<dbReference type="CDD" id="cd01042">
    <property type="entry name" value="DMQH"/>
    <property type="match status" value="1"/>
</dbReference>
<evidence type="ECO:0000256" key="2">
    <source>
        <dbReference type="ARBA" id="ARBA00022475"/>
    </source>
</evidence>
<comment type="pathway">
    <text evidence="1 9">Cofactor biosynthesis; ubiquinone biosynthesis.</text>
</comment>
<feature type="binding site" evidence="9">
    <location>
        <position position="48"/>
    </location>
    <ligand>
        <name>Fe cation</name>
        <dbReference type="ChEBI" id="CHEBI:24875"/>
        <label>1</label>
    </ligand>
</feature>
<dbReference type="NCBIfam" id="NF033656">
    <property type="entry name" value="DMQ_monoox_COQ7"/>
    <property type="match status" value="1"/>
</dbReference>
<comment type="cofactor">
    <cofactor evidence="9">
        <name>Fe cation</name>
        <dbReference type="ChEBI" id="CHEBI:24875"/>
    </cofactor>
    <text evidence="9">Binds 2 iron ions per subunit.</text>
</comment>
<accession>A0A4R3UJ58</accession>
<dbReference type="GO" id="GO:0046872">
    <property type="term" value="F:metal ion binding"/>
    <property type="evidence" value="ECO:0007669"/>
    <property type="project" value="UniProtKB-KW"/>
</dbReference>
<keyword evidence="10" id="KW-0830">Ubiquinone</keyword>
<evidence type="ECO:0000256" key="5">
    <source>
        <dbReference type="ARBA" id="ARBA00023002"/>
    </source>
</evidence>
<keyword evidence="6 9" id="KW-0408">Iron</keyword>
<feature type="binding site" evidence="9">
    <location>
        <position position="15"/>
    </location>
    <ligand>
        <name>Fe cation</name>
        <dbReference type="ChEBI" id="CHEBI:24875"/>
        <label>1</label>
    </ligand>
</feature>
<feature type="binding site" evidence="9">
    <location>
        <position position="129"/>
    </location>
    <ligand>
        <name>Fe cation</name>
        <dbReference type="ChEBI" id="CHEBI:24875"/>
        <label>1</label>
    </ligand>
</feature>
<dbReference type="Pfam" id="PF03232">
    <property type="entry name" value="COQ7"/>
    <property type="match status" value="1"/>
</dbReference>
<comment type="catalytic activity">
    <reaction evidence="9">
        <text>a 5-methoxy-2-methyl-3-(all-trans-polyprenyl)benzene-1,4-diol + AH2 + O2 = a 3-demethylubiquinol + A + H2O</text>
        <dbReference type="Rhea" id="RHEA:50908"/>
        <dbReference type="Rhea" id="RHEA-COMP:10859"/>
        <dbReference type="Rhea" id="RHEA-COMP:10914"/>
        <dbReference type="ChEBI" id="CHEBI:13193"/>
        <dbReference type="ChEBI" id="CHEBI:15377"/>
        <dbReference type="ChEBI" id="CHEBI:15379"/>
        <dbReference type="ChEBI" id="CHEBI:17499"/>
        <dbReference type="ChEBI" id="CHEBI:84167"/>
        <dbReference type="ChEBI" id="CHEBI:84422"/>
        <dbReference type="EC" id="1.14.99.60"/>
    </reaction>
</comment>
<keyword evidence="3 9" id="KW-0831">Ubiquinone biosynthesis</keyword>
<dbReference type="InterPro" id="IPR047809">
    <property type="entry name" value="COQ7_proteobact"/>
</dbReference>
<dbReference type="EC" id="1.14.99.60" evidence="9"/>
<keyword evidence="8 9" id="KW-0472">Membrane</keyword>
<dbReference type="PANTHER" id="PTHR11237">
    <property type="entry name" value="COENZYME Q10 BIOSYNTHESIS PROTEIN 7"/>
    <property type="match status" value="1"/>
</dbReference>
<keyword evidence="2 9" id="KW-1003">Cell membrane</keyword>
<feature type="binding site" evidence="9">
    <location>
        <position position="45"/>
    </location>
    <ligand>
        <name>Fe cation</name>
        <dbReference type="ChEBI" id="CHEBI:24875"/>
        <label>2</label>
    </ligand>
</feature>
<dbReference type="InterPro" id="IPR012347">
    <property type="entry name" value="Ferritin-like"/>
</dbReference>
<keyword evidence="5 9" id="KW-0560">Oxidoreductase</keyword>
<comment type="similarity">
    <text evidence="9">Belongs to the COQ7 family.</text>
</comment>
<evidence type="ECO:0000256" key="4">
    <source>
        <dbReference type="ARBA" id="ARBA00022723"/>
    </source>
</evidence>
<dbReference type="SUPFAM" id="SSF47240">
    <property type="entry name" value="Ferritin-like"/>
    <property type="match status" value="1"/>
</dbReference>
<keyword evidence="7 9" id="KW-0503">Monooxygenase</keyword>
<dbReference type="HAMAP" id="MF_01658">
    <property type="entry name" value="COQ7"/>
    <property type="match status" value="1"/>
</dbReference>
<evidence type="ECO:0000313" key="10">
    <source>
        <dbReference type="EMBL" id="TCU90802.1"/>
    </source>
</evidence>
<gene>
    <name evidence="9" type="primary">coq7</name>
    <name evidence="10" type="ORF">EV671_102923</name>
</gene>
<dbReference type="Gene3D" id="1.20.1260.10">
    <property type="match status" value="1"/>
</dbReference>
<dbReference type="InterPro" id="IPR011566">
    <property type="entry name" value="Ubq_synth_Coq7"/>
</dbReference>
<keyword evidence="11" id="KW-1185">Reference proteome</keyword>
<comment type="caution">
    <text evidence="10">The sequence shown here is derived from an EMBL/GenBank/DDBJ whole genome shotgun (WGS) entry which is preliminary data.</text>
</comment>
<evidence type="ECO:0000256" key="1">
    <source>
        <dbReference type="ARBA" id="ARBA00004749"/>
    </source>
</evidence>
<dbReference type="Proteomes" id="UP000295110">
    <property type="component" value="Unassembled WGS sequence"/>
</dbReference>
<feature type="binding site" evidence="9">
    <location>
        <position position="129"/>
    </location>
    <ligand>
        <name>Fe cation</name>
        <dbReference type="ChEBI" id="CHEBI:24875"/>
        <label>2</label>
    </ligand>
</feature>
<keyword evidence="4 9" id="KW-0479">Metal-binding</keyword>
<evidence type="ECO:0000256" key="6">
    <source>
        <dbReference type="ARBA" id="ARBA00023004"/>
    </source>
</evidence>
<evidence type="ECO:0000256" key="7">
    <source>
        <dbReference type="ARBA" id="ARBA00023033"/>
    </source>
</evidence>
<protein>
    <recommendedName>
        <fullName evidence="9">3-demethoxyubiquinol 3-hydroxylase</fullName>
        <shortName evidence="9">DMQ hydroxylase</shortName>
        <ecNumber evidence="9">1.14.99.60</ecNumber>
    </recommendedName>
    <alternativeName>
        <fullName evidence="9">2-nonaprenyl-3-methyl-6-methoxy-1,4-benzoquinol hydroxylase</fullName>
    </alternativeName>
</protein>
<dbReference type="GO" id="GO:0006744">
    <property type="term" value="P:ubiquinone biosynthetic process"/>
    <property type="evidence" value="ECO:0007669"/>
    <property type="project" value="UniProtKB-UniRule"/>
</dbReference>
<dbReference type="AlphaFoldDB" id="A0A4R3UJ58"/>
<comment type="subcellular location">
    <subcellularLocation>
        <location evidence="9">Cell membrane</location>
        <topology evidence="9">Peripheral membrane protein</topology>
    </subcellularLocation>
</comment>
<evidence type="ECO:0000256" key="9">
    <source>
        <dbReference type="HAMAP-Rule" id="MF_01658"/>
    </source>
</evidence>
<dbReference type="UniPathway" id="UPA00232"/>
<feature type="binding site" evidence="9">
    <location>
        <position position="45"/>
    </location>
    <ligand>
        <name>Fe cation</name>
        <dbReference type="ChEBI" id="CHEBI:24875"/>
        <label>1</label>
    </ligand>
</feature>
<evidence type="ECO:0000256" key="3">
    <source>
        <dbReference type="ARBA" id="ARBA00022688"/>
    </source>
</evidence>
<evidence type="ECO:0000313" key="11">
    <source>
        <dbReference type="Proteomes" id="UP000295110"/>
    </source>
</evidence>
<organism evidence="10 11">
    <name type="scientific">Roseateles saccharophilus</name>
    <name type="common">Pseudomonas saccharophila</name>
    <dbReference type="NCBI Taxonomy" id="304"/>
    <lineage>
        <taxon>Bacteria</taxon>
        <taxon>Pseudomonadati</taxon>
        <taxon>Pseudomonadota</taxon>
        <taxon>Betaproteobacteria</taxon>
        <taxon>Burkholderiales</taxon>
        <taxon>Sphaerotilaceae</taxon>
        <taxon>Roseateles</taxon>
    </lineage>
</organism>